<evidence type="ECO:0000313" key="3">
    <source>
        <dbReference type="Proteomes" id="UP000618733"/>
    </source>
</evidence>
<dbReference type="InterPro" id="IPR014710">
    <property type="entry name" value="RmlC-like_jellyroll"/>
</dbReference>
<keyword evidence="3" id="KW-1185">Reference proteome</keyword>
<sequence length="124" mass="13438">MSAEIAGELLPSGMNQHVGGSELELPLEAVPFDETVSGKPLQAFVPLGTIGDVETGIWELRGGTVTDTEVDEIFVVIEGSAIIDFVDEDRRMEVGVGDVVRLVAGSRTRWNVQDRIRKVYITPA</sequence>
<dbReference type="InterPro" id="IPR008579">
    <property type="entry name" value="UGlyAH_Cupin_dom"/>
</dbReference>
<dbReference type="Proteomes" id="UP000618733">
    <property type="component" value="Unassembled WGS sequence"/>
</dbReference>
<dbReference type="RefSeq" id="WP_200130735.1">
    <property type="nucleotide sequence ID" value="NZ_JAEHOI010000001.1"/>
</dbReference>
<proteinExistence type="predicted"/>
<comment type="caution">
    <text evidence="2">The sequence shown here is derived from an EMBL/GenBank/DDBJ whole genome shotgun (WGS) entry which is preliminary data.</text>
</comment>
<dbReference type="Pfam" id="PF05899">
    <property type="entry name" value="Cupin_3"/>
    <property type="match status" value="1"/>
</dbReference>
<organism evidence="2 3">
    <name type="scientific">Leucobacter edaphi</name>
    <dbReference type="NCBI Taxonomy" id="2796472"/>
    <lineage>
        <taxon>Bacteria</taxon>
        <taxon>Bacillati</taxon>
        <taxon>Actinomycetota</taxon>
        <taxon>Actinomycetes</taxon>
        <taxon>Micrococcales</taxon>
        <taxon>Microbacteriaceae</taxon>
        <taxon>Leucobacter</taxon>
    </lineage>
</organism>
<feature type="domain" description="(S)-ureidoglycine aminohydrolase cupin" evidence="1">
    <location>
        <begin position="51"/>
        <end position="120"/>
    </location>
</feature>
<dbReference type="AlphaFoldDB" id="A0A934UX29"/>
<dbReference type="Gene3D" id="2.60.120.10">
    <property type="entry name" value="Jelly Rolls"/>
    <property type="match status" value="1"/>
</dbReference>
<reference evidence="2" key="1">
    <citation type="submission" date="2020-12" db="EMBL/GenBank/DDBJ databases">
        <title>Leucobacter sp. CAS2, isolated from Chromium sludge.</title>
        <authorList>
            <person name="Xu Z."/>
        </authorList>
    </citation>
    <scope>NUCLEOTIDE SEQUENCE</scope>
    <source>
        <strain evidence="2">CSA2</strain>
    </source>
</reference>
<dbReference type="EMBL" id="JAEHOI010000001">
    <property type="protein sequence ID" value="MBK0420512.1"/>
    <property type="molecule type" value="Genomic_DNA"/>
</dbReference>
<dbReference type="PANTHER" id="PTHR40943:SF1">
    <property type="entry name" value="CYTOPLASMIC PROTEIN"/>
    <property type="match status" value="1"/>
</dbReference>
<dbReference type="SUPFAM" id="SSF51182">
    <property type="entry name" value="RmlC-like cupins"/>
    <property type="match status" value="1"/>
</dbReference>
<accession>A0A934UX29</accession>
<gene>
    <name evidence="2" type="ORF">JD292_00225</name>
</gene>
<dbReference type="InterPro" id="IPR011051">
    <property type="entry name" value="RmlC_Cupin_sf"/>
</dbReference>
<dbReference type="PANTHER" id="PTHR40943">
    <property type="entry name" value="CYTOPLASMIC PROTEIN-RELATED"/>
    <property type="match status" value="1"/>
</dbReference>
<evidence type="ECO:0000259" key="1">
    <source>
        <dbReference type="Pfam" id="PF05899"/>
    </source>
</evidence>
<evidence type="ECO:0000313" key="2">
    <source>
        <dbReference type="EMBL" id="MBK0420512.1"/>
    </source>
</evidence>
<protein>
    <submittedName>
        <fullName evidence="2">Cupin domain-containing protein</fullName>
    </submittedName>
</protein>
<name>A0A934UX29_9MICO</name>